<proteinExistence type="inferred from homology"/>
<feature type="transmembrane region" description="Helical" evidence="8">
    <location>
        <begin position="165"/>
        <end position="188"/>
    </location>
</feature>
<keyword evidence="3" id="KW-0813">Transport</keyword>
<dbReference type="CDD" id="cd06550">
    <property type="entry name" value="TM_ABC_iron-siderophores_like"/>
    <property type="match status" value="1"/>
</dbReference>
<dbReference type="AlphaFoldDB" id="A0A1V2DU43"/>
<reference evidence="9 10" key="1">
    <citation type="submission" date="2016-12" db="EMBL/GenBank/DDBJ databases">
        <title>Marinobacter lutaoensis whole genome sequencing.</title>
        <authorList>
            <person name="Verma A."/>
            <person name="Krishnamurthi S."/>
        </authorList>
    </citation>
    <scope>NUCLEOTIDE SEQUENCE [LARGE SCALE GENOMIC DNA]</scope>
    <source>
        <strain evidence="9 10">T5054</strain>
    </source>
</reference>
<evidence type="ECO:0000256" key="8">
    <source>
        <dbReference type="SAM" id="Phobius"/>
    </source>
</evidence>
<evidence type="ECO:0000256" key="2">
    <source>
        <dbReference type="ARBA" id="ARBA00007935"/>
    </source>
</evidence>
<dbReference type="Proteomes" id="UP000189339">
    <property type="component" value="Unassembled WGS sequence"/>
</dbReference>
<dbReference type="STRING" id="135739.BTO32_07350"/>
<feature type="transmembrane region" description="Helical" evidence="8">
    <location>
        <begin position="110"/>
        <end position="127"/>
    </location>
</feature>
<evidence type="ECO:0000256" key="3">
    <source>
        <dbReference type="ARBA" id="ARBA00022448"/>
    </source>
</evidence>
<dbReference type="RefSeq" id="WP_076723977.1">
    <property type="nucleotide sequence ID" value="NZ_MSCW01000005.1"/>
</dbReference>
<dbReference type="Gene3D" id="1.10.3470.10">
    <property type="entry name" value="ABC transporter involved in vitamin B12 uptake, BtuC"/>
    <property type="match status" value="1"/>
</dbReference>
<dbReference type="OrthoDB" id="9055647at2"/>
<evidence type="ECO:0000256" key="6">
    <source>
        <dbReference type="ARBA" id="ARBA00022989"/>
    </source>
</evidence>
<dbReference type="GO" id="GO:0033214">
    <property type="term" value="P:siderophore-iron import into cell"/>
    <property type="evidence" value="ECO:0007669"/>
    <property type="project" value="TreeGrafter"/>
</dbReference>
<evidence type="ECO:0000256" key="4">
    <source>
        <dbReference type="ARBA" id="ARBA00022475"/>
    </source>
</evidence>
<feature type="transmembrane region" description="Helical" evidence="8">
    <location>
        <begin position="208"/>
        <end position="229"/>
    </location>
</feature>
<gene>
    <name evidence="9" type="ORF">BTO32_07350</name>
</gene>
<comment type="subcellular location">
    <subcellularLocation>
        <location evidence="1">Cell membrane</location>
        <topology evidence="1">Multi-pass membrane protein</topology>
    </subcellularLocation>
</comment>
<evidence type="ECO:0000313" key="10">
    <source>
        <dbReference type="Proteomes" id="UP000189339"/>
    </source>
</evidence>
<dbReference type="GO" id="GO:0005886">
    <property type="term" value="C:plasma membrane"/>
    <property type="evidence" value="ECO:0007669"/>
    <property type="project" value="UniProtKB-SubCell"/>
</dbReference>
<keyword evidence="5 8" id="KW-0812">Transmembrane</keyword>
<name>A0A1V2DU43_9GAMM</name>
<protein>
    <submittedName>
        <fullName evidence="9">ABC transporter permease</fullName>
    </submittedName>
</protein>
<evidence type="ECO:0000256" key="7">
    <source>
        <dbReference type="ARBA" id="ARBA00023136"/>
    </source>
</evidence>
<dbReference type="GO" id="GO:0022857">
    <property type="term" value="F:transmembrane transporter activity"/>
    <property type="evidence" value="ECO:0007669"/>
    <property type="project" value="InterPro"/>
</dbReference>
<dbReference type="SUPFAM" id="SSF81345">
    <property type="entry name" value="ABC transporter involved in vitamin B12 uptake, BtuC"/>
    <property type="match status" value="1"/>
</dbReference>
<keyword evidence="7 8" id="KW-0472">Membrane</keyword>
<dbReference type="Pfam" id="PF01032">
    <property type="entry name" value="FecCD"/>
    <property type="match status" value="1"/>
</dbReference>
<feature type="transmembrane region" description="Helical" evidence="8">
    <location>
        <begin position="133"/>
        <end position="153"/>
    </location>
</feature>
<feature type="transmembrane region" description="Helical" evidence="8">
    <location>
        <begin position="325"/>
        <end position="342"/>
    </location>
</feature>
<dbReference type="EMBL" id="MSCW01000005">
    <property type="protein sequence ID" value="ONF44097.1"/>
    <property type="molecule type" value="Genomic_DNA"/>
</dbReference>
<evidence type="ECO:0000256" key="1">
    <source>
        <dbReference type="ARBA" id="ARBA00004651"/>
    </source>
</evidence>
<keyword evidence="4" id="KW-1003">Cell membrane</keyword>
<keyword evidence="6 8" id="KW-1133">Transmembrane helix</keyword>
<feature type="transmembrane region" description="Helical" evidence="8">
    <location>
        <begin position="80"/>
        <end position="98"/>
    </location>
</feature>
<dbReference type="PANTHER" id="PTHR30472">
    <property type="entry name" value="FERRIC ENTEROBACTIN TRANSPORT SYSTEM PERMEASE PROTEIN"/>
    <property type="match status" value="1"/>
</dbReference>
<feature type="transmembrane region" description="Helical" evidence="8">
    <location>
        <begin position="254"/>
        <end position="281"/>
    </location>
</feature>
<accession>A0A1V2DU43</accession>
<feature type="transmembrane region" description="Helical" evidence="8">
    <location>
        <begin position="293"/>
        <end position="313"/>
    </location>
</feature>
<comment type="similarity">
    <text evidence="2">Belongs to the binding-protein-dependent transport system permease family. FecCD subfamily.</text>
</comment>
<dbReference type="InterPro" id="IPR037294">
    <property type="entry name" value="ABC_BtuC-like"/>
</dbReference>
<comment type="caution">
    <text evidence="9">The sequence shown here is derived from an EMBL/GenBank/DDBJ whole genome shotgun (WGS) entry which is preliminary data.</text>
</comment>
<keyword evidence="10" id="KW-1185">Reference proteome</keyword>
<organism evidence="9 10">
    <name type="scientific">Marinobacter lutaoensis</name>
    <dbReference type="NCBI Taxonomy" id="135739"/>
    <lineage>
        <taxon>Bacteria</taxon>
        <taxon>Pseudomonadati</taxon>
        <taxon>Pseudomonadota</taxon>
        <taxon>Gammaproteobacteria</taxon>
        <taxon>Pseudomonadales</taxon>
        <taxon>Marinobacteraceae</taxon>
        <taxon>Marinobacter</taxon>
    </lineage>
</organism>
<evidence type="ECO:0000256" key="5">
    <source>
        <dbReference type="ARBA" id="ARBA00022692"/>
    </source>
</evidence>
<dbReference type="PANTHER" id="PTHR30472:SF24">
    <property type="entry name" value="FERRIC ENTEROBACTIN TRANSPORT SYSTEM PERMEASE PROTEIN FEPG"/>
    <property type="match status" value="1"/>
</dbReference>
<sequence>MSRLRSSVWVWAPGRCSLRLCPRSMAAATVLSLLTLAGLLVSLSVGQVEIGPDRIVRILAGTDPDAMARRILLDIRLPRGLTAVFVGAALAVSGAVFQSVSRNALGSPDLIGFTTGAASGAIVQIVFFRSGAAGVMVAAVAGGLLTAVVVYALAARRRVVGSYRLVLVGIGMGSILSALNGLMLAKGALDNAIMANLWLAGSLSARNWGHVVPVMLGCILLIPVIVLLARQLSLVEMGDDLAAQLGVRVERVRLVMVLCAVILAALATGAAGPIAFIALAAPQLAGRLTPAGRLPVMVAAAMGALLMVIADLIGHVLPLGVSLPIGRLTGVVGGLYLIWLLSRSRTL</sequence>
<evidence type="ECO:0000313" key="9">
    <source>
        <dbReference type="EMBL" id="ONF44097.1"/>
    </source>
</evidence>
<dbReference type="InterPro" id="IPR000522">
    <property type="entry name" value="ABC_transptr_permease_BtuC"/>
</dbReference>